<dbReference type="AlphaFoldDB" id="A0A7R9WHP2"/>
<feature type="chain" id="PRO_5030665573" evidence="3">
    <location>
        <begin position="40"/>
        <end position="438"/>
    </location>
</feature>
<feature type="transmembrane region" description="Helical" evidence="2">
    <location>
        <begin position="415"/>
        <end position="437"/>
    </location>
</feature>
<keyword evidence="2" id="KW-1133">Transmembrane helix</keyword>
<keyword evidence="2" id="KW-0812">Transmembrane</keyword>
<gene>
    <name evidence="4" type="ORF">TDUB1175_LOCUS22662</name>
</gene>
<accession>A0A7R9WHP2</accession>
<organism evidence="4">
    <name type="scientific">Pseudictyota dubia</name>
    <dbReference type="NCBI Taxonomy" id="2749911"/>
    <lineage>
        <taxon>Eukaryota</taxon>
        <taxon>Sar</taxon>
        <taxon>Stramenopiles</taxon>
        <taxon>Ochrophyta</taxon>
        <taxon>Bacillariophyta</taxon>
        <taxon>Mediophyceae</taxon>
        <taxon>Biddulphiophycidae</taxon>
        <taxon>Eupodiscales</taxon>
        <taxon>Odontellaceae</taxon>
        <taxon>Pseudictyota</taxon>
    </lineage>
</organism>
<keyword evidence="2" id="KW-0472">Membrane</keyword>
<evidence type="ECO:0000256" key="1">
    <source>
        <dbReference type="SAM" id="MobiDB-lite"/>
    </source>
</evidence>
<sequence>MNFGSSNEIKSTHRRPSRSASCSLLVALLALGFLPSTSAQKEAQDDAAFACTDDVAMCPDGTYVARDPGNGCQFRPCECSEVLCDDIVQECEDGSFVAPDPCGDCSFPPCPEVDPEPLGCTEDLMACPDGTYVGRDPENDCEFRPCVLCREVCPAMVQECEDGSFVVPDPCNDCAFPPCPDVDPEAVGCTEEVMECPDGSFVSRDSENNCEFMPCPPPSACGRPTDPCMDDDNWQACRDLEEAGCENIGVKESCPLQFACGDVGPSGSDTTVATTTSAPGPQDCLTDTKECPDGTDVGRDPNNDCDFLPCPSTTTTTLTTAVQDIEGVTTTATTLTTAAQESEGVTTTTTMLTTPAQGSGGVATTTTTLITPAQDCENDVEVCPDGTTVGRNPDNGCNFFSCGEEVSTLSSSPTVASGLLILMTLMISVSVSVYVACL</sequence>
<evidence type="ECO:0000256" key="3">
    <source>
        <dbReference type="SAM" id="SignalP"/>
    </source>
</evidence>
<keyword evidence="3" id="KW-0732">Signal</keyword>
<dbReference type="EMBL" id="HBED01045112">
    <property type="protein sequence ID" value="CAD8324243.1"/>
    <property type="molecule type" value="Transcribed_RNA"/>
</dbReference>
<feature type="region of interest" description="Disordered" evidence="1">
    <location>
        <begin position="339"/>
        <end position="362"/>
    </location>
</feature>
<proteinExistence type="predicted"/>
<feature type="signal peptide" evidence="3">
    <location>
        <begin position="1"/>
        <end position="39"/>
    </location>
</feature>
<reference evidence="4" key="1">
    <citation type="submission" date="2021-01" db="EMBL/GenBank/DDBJ databases">
        <authorList>
            <person name="Corre E."/>
            <person name="Pelletier E."/>
            <person name="Niang G."/>
            <person name="Scheremetjew M."/>
            <person name="Finn R."/>
            <person name="Kale V."/>
            <person name="Holt S."/>
            <person name="Cochrane G."/>
            <person name="Meng A."/>
            <person name="Brown T."/>
            <person name="Cohen L."/>
        </authorList>
    </citation>
    <scope>NUCLEOTIDE SEQUENCE</scope>
    <source>
        <strain evidence="4">CCMP147</strain>
    </source>
</reference>
<protein>
    <submittedName>
        <fullName evidence="4">Uncharacterized protein</fullName>
    </submittedName>
</protein>
<evidence type="ECO:0000313" key="4">
    <source>
        <dbReference type="EMBL" id="CAD8324243.1"/>
    </source>
</evidence>
<evidence type="ECO:0000256" key="2">
    <source>
        <dbReference type="SAM" id="Phobius"/>
    </source>
</evidence>
<name>A0A7R9WHP2_9STRA</name>